<gene>
    <name evidence="2" type="ORF">NHE_0783</name>
</gene>
<name>X5H556_9RICK</name>
<dbReference type="KEGG" id="nhm:NHE_0783"/>
<protein>
    <submittedName>
        <fullName evidence="2">Uncharacterized protein</fullName>
    </submittedName>
</protein>
<dbReference type="Proteomes" id="UP000023755">
    <property type="component" value="Chromosome"/>
</dbReference>
<feature type="compositionally biased region" description="Low complexity" evidence="1">
    <location>
        <begin position="74"/>
        <end position="86"/>
    </location>
</feature>
<proteinExistence type="predicted"/>
<feature type="compositionally biased region" description="Polar residues" evidence="1">
    <location>
        <begin position="398"/>
        <end position="407"/>
    </location>
</feature>
<evidence type="ECO:0000256" key="1">
    <source>
        <dbReference type="SAM" id="MobiDB-lite"/>
    </source>
</evidence>
<feature type="compositionally biased region" description="Low complexity" evidence="1">
    <location>
        <begin position="272"/>
        <end position="284"/>
    </location>
</feature>
<feature type="compositionally biased region" description="Low complexity" evidence="1">
    <location>
        <begin position="378"/>
        <end position="397"/>
    </location>
</feature>
<feature type="compositionally biased region" description="Basic and acidic residues" evidence="1">
    <location>
        <begin position="303"/>
        <end position="313"/>
    </location>
</feature>
<dbReference type="EMBL" id="CP007481">
    <property type="protein sequence ID" value="AHX11711.1"/>
    <property type="molecule type" value="Genomic_DNA"/>
</dbReference>
<sequence length="407" mass="46913">MQTPKETTPTKNDSKKRTAPSTPSPATSSYEEQSTSSGSSTVLAPGEAPSTALTHWKKLMAQRAVDQAEQPIQGTSSSSAPGPSTADLSTSSRSTTVLAPKRRKLTPEEKRERNRERNRKCSAKYYSAHRDEILQRRRESRARDPERFCEYGAKYRAAHRDEIMQRQRESRARDPKRFREYEAKYRAAHRDEIIQRQRESRARDPEKFCEYGAKYRAAHRDEIIQRQRESRARDPEKFREYEAKYRAAHRDEIIQRQREQRAKKKAEQPIQGTSSSSAPGPSTADLSTSSGSTTVLAPKRRKLTPEEQRERNRISQAKYRAAHHDEIMQRQRESRARDPEKFREYRAKYYSAHHDEIIQRLREQRAKKKAEQPIQGTSSSSAPGPSGSPSSRLSDASTQGQQQRQTR</sequence>
<dbReference type="STRING" id="1286528.NHE_0783"/>
<accession>X5H556</accession>
<feature type="compositionally biased region" description="Basic and acidic residues" evidence="1">
    <location>
        <begin position="105"/>
        <end position="115"/>
    </location>
</feature>
<dbReference type="RefSeq" id="WP_038560046.1">
    <property type="nucleotide sequence ID" value="NZ_CP007481.1"/>
</dbReference>
<dbReference type="AlphaFoldDB" id="X5H556"/>
<organism evidence="2 3">
    <name type="scientific">Neorickettsia helminthoeca str. Oregon</name>
    <dbReference type="NCBI Taxonomy" id="1286528"/>
    <lineage>
        <taxon>Bacteria</taxon>
        <taxon>Pseudomonadati</taxon>
        <taxon>Pseudomonadota</taxon>
        <taxon>Alphaproteobacteria</taxon>
        <taxon>Rickettsiales</taxon>
        <taxon>Anaplasmataceae</taxon>
        <taxon>Neorickettsia</taxon>
    </lineage>
</organism>
<evidence type="ECO:0000313" key="3">
    <source>
        <dbReference type="Proteomes" id="UP000023755"/>
    </source>
</evidence>
<evidence type="ECO:0000313" key="2">
    <source>
        <dbReference type="EMBL" id="AHX11711.1"/>
    </source>
</evidence>
<feature type="compositionally biased region" description="Polar residues" evidence="1">
    <location>
        <begin position="1"/>
        <end position="11"/>
    </location>
</feature>
<feature type="compositionally biased region" description="Polar residues" evidence="1">
    <location>
        <begin position="285"/>
        <end position="295"/>
    </location>
</feature>
<feature type="region of interest" description="Disordered" evidence="1">
    <location>
        <begin position="219"/>
        <end position="407"/>
    </location>
</feature>
<feature type="compositionally biased region" description="Basic and acidic residues" evidence="1">
    <location>
        <begin position="219"/>
        <end position="260"/>
    </location>
</feature>
<feature type="compositionally biased region" description="Polar residues" evidence="1">
    <location>
        <begin position="87"/>
        <end position="97"/>
    </location>
</feature>
<keyword evidence="3" id="KW-1185">Reference proteome</keyword>
<feature type="compositionally biased region" description="Basic and acidic residues" evidence="1">
    <location>
        <begin position="322"/>
        <end position="364"/>
    </location>
</feature>
<dbReference type="HOGENOM" id="CLU_675839_0_0_5"/>
<feature type="region of interest" description="Disordered" evidence="1">
    <location>
        <begin position="1"/>
        <end position="128"/>
    </location>
</feature>
<reference evidence="2 3" key="1">
    <citation type="submission" date="2014-03" db="EMBL/GenBank/DDBJ databases">
        <title>Sequencing and Comparison of Genomes and Transcriptome Profiles of Human Ehrlichiosis Agents.</title>
        <authorList>
            <person name="Lin M."/>
            <person name="Daugherty S.C."/>
            <person name="Nagaraj S."/>
            <person name="Cheng Z."/>
            <person name="Xiong Q."/>
            <person name="Lin F.-Y."/>
            <person name="Sengamalay N."/>
            <person name="Ott S."/>
            <person name="Godinez A."/>
            <person name="Tallon L.J."/>
            <person name="Sadzewicz L."/>
            <person name="Fraser C.M."/>
            <person name="Dunning Hotopp J.C."/>
            <person name="Rikihisa Y."/>
        </authorList>
    </citation>
    <scope>NUCLEOTIDE SEQUENCE [LARGE SCALE GENOMIC DNA]</scope>
    <source>
        <strain evidence="2 3">Oregon</strain>
    </source>
</reference>
<feature type="compositionally biased region" description="Low complexity" evidence="1">
    <location>
        <begin position="19"/>
        <end position="41"/>
    </location>
</feature>